<evidence type="ECO:0000259" key="10">
    <source>
        <dbReference type="PROSITE" id="PS50011"/>
    </source>
</evidence>
<evidence type="ECO:0000256" key="2">
    <source>
        <dbReference type="ARBA" id="ARBA00012513"/>
    </source>
</evidence>
<dbReference type="Proteomes" id="UP000694891">
    <property type="component" value="Unplaced"/>
</dbReference>
<dbReference type="Gene3D" id="3.30.200.20">
    <property type="entry name" value="Phosphorylase Kinase, domain 1"/>
    <property type="match status" value="1"/>
</dbReference>
<keyword evidence="11" id="KW-1185">Reference proteome</keyword>
<dbReference type="RefSeq" id="XP_008281291.1">
    <property type="nucleotide sequence ID" value="XM_008283069.1"/>
</dbReference>
<organism evidence="11 12">
    <name type="scientific">Stegastes partitus</name>
    <name type="common">bicolor damselfish</name>
    <dbReference type="NCBI Taxonomy" id="144197"/>
    <lineage>
        <taxon>Eukaryota</taxon>
        <taxon>Metazoa</taxon>
        <taxon>Chordata</taxon>
        <taxon>Craniata</taxon>
        <taxon>Vertebrata</taxon>
        <taxon>Euteleostomi</taxon>
        <taxon>Actinopterygii</taxon>
        <taxon>Neopterygii</taxon>
        <taxon>Teleostei</taxon>
        <taxon>Neoteleostei</taxon>
        <taxon>Acanthomorphata</taxon>
        <taxon>Ovalentaria</taxon>
        <taxon>Pomacentridae</taxon>
        <taxon>Stegastes</taxon>
    </lineage>
</organism>
<keyword evidence="7" id="KW-0067">ATP-binding</keyword>
<dbReference type="Pfam" id="PF00069">
    <property type="entry name" value="Pkinase"/>
    <property type="match status" value="1"/>
</dbReference>
<comment type="catalytic activity">
    <reaction evidence="9">
        <text>L-seryl-[protein] + ATP = O-phospho-L-seryl-[protein] + ADP + H(+)</text>
        <dbReference type="Rhea" id="RHEA:17989"/>
        <dbReference type="Rhea" id="RHEA-COMP:9863"/>
        <dbReference type="Rhea" id="RHEA-COMP:11604"/>
        <dbReference type="ChEBI" id="CHEBI:15378"/>
        <dbReference type="ChEBI" id="CHEBI:29999"/>
        <dbReference type="ChEBI" id="CHEBI:30616"/>
        <dbReference type="ChEBI" id="CHEBI:83421"/>
        <dbReference type="ChEBI" id="CHEBI:456216"/>
        <dbReference type="EC" id="2.7.11.1"/>
    </reaction>
</comment>
<evidence type="ECO:0000313" key="12">
    <source>
        <dbReference type="RefSeq" id="XP_008281291.1"/>
    </source>
</evidence>
<evidence type="ECO:0000256" key="8">
    <source>
        <dbReference type="ARBA" id="ARBA00047899"/>
    </source>
</evidence>
<evidence type="ECO:0000256" key="9">
    <source>
        <dbReference type="ARBA" id="ARBA00048679"/>
    </source>
</evidence>
<dbReference type="InterPro" id="IPR011009">
    <property type="entry name" value="Kinase-like_dom_sf"/>
</dbReference>
<dbReference type="PANTHER" id="PTHR22984">
    <property type="entry name" value="SERINE/THREONINE-PROTEIN KINASE PIM"/>
    <property type="match status" value="1"/>
</dbReference>
<keyword evidence="4" id="KW-0808">Transferase</keyword>
<proteinExistence type="inferred from homology"/>
<evidence type="ECO:0000256" key="5">
    <source>
        <dbReference type="ARBA" id="ARBA00022741"/>
    </source>
</evidence>
<dbReference type="SUPFAM" id="SSF56112">
    <property type="entry name" value="Protein kinase-like (PK-like)"/>
    <property type="match status" value="1"/>
</dbReference>
<evidence type="ECO:0000256" key="4">
    <source>
        <dbReference type="ARBA" id="ARBA00022679"/>
    </source>
</evidence>
<dbReference type="PROSITE" id="PS00108">
    <property type="entry name" value="PROTEIN_KINASE_ST"/>
    <property type="match status" value="1"/>
</dbReference>
<protein>
    <recommendedName>
        <fullName evidence="2">non-specific serine/threonine protein kinase</fullName>
        <ecNumber evidence="2">2.7.11.1</ecNumber>
    </recommendedName>
</protein>
<dbReference type="GO" id="GO:0005737">
    <property type="term" value="C:cytoplasm"/>
    <property type="evidence" value="ECO:0007669"/>
    <property type="project" value="TreeGrafter"/>
</dbReference>
<sequence>MVELQTVPRSSVGASAPIELLDWFDLDQELILVLETPIPCKDLLGYVWDNGASLEEEEAKIILKQLQNSHVFHRDIKPENILLETGSDVPRLRLIDFVVSCVADDTSWFIIFIHPTGVLPSLQVQGWSYHGGAGAMAPPGI</sequence>
<dbReference type="EC" id="2.7.11.1" evidence="2"/>
<evidence type="ECO:0000256" key="6">
    <source>
        <dbReference type="ARBA" id="ARBA00022777"/>
    </source>
</evidence>
<evidence type="ECO:0000256" key="3">
    <source>
        <dbReference type="ARBA" id="ARBA00022527"/>
    </source>
</evidence>
<dbReference type="Gene3D" id="1.10.510.10">
    <property type="entry name" value="Transferase(Phosphotransferase) domain 1"/>
    <property type="match status" value="1"/>
</dbReference>
<evidence type="ECO:0000256" key="1">
    <source>
        <dbReference type="ARBA" id="ARBA00005505"/>
    </source>
</evidence>
<accession>A0A9Y4MTU4</accession>
<dbReference type="GO" id="GO:0005524">
    <property type="term" value="F:ATP binding"/>
    <property type="evidence" value="ECO:0007669"/>
    <property type="project" value="UniProtKB-KW"/>
</dbReference>
<dbReference type="PROSITE" id="PS50011">
    <property type="entry name" value="PROTEIN_KINASE_DOM"/>
    <property type="match status" value="1"/>
</dbReference>
<dbReference type="InterPro" id="IPR008271">
    <property type="entry name" value="Ser/Thr_kinase_AS"/>
</dbReference>
<dbReference type="PANTHER" id="PTHR22984:SF11">
    <property type="entry name" value="AURORA KINASE-RELATED"/>
    <property type="match status" value="1"/>
</dbReference>
<dbReference type="GO" id="GO:0043066">
    <property type="term" value="P:negative regulation of apoptotic process"/>
    <property type="evidence" value="ECO:0007669"/>
    <property type="project" value="TreeGrafter"/>
</dbReference>
<dbReference type="GO" id="GO:0007346">
    <property type="term" value="P:regulation of mitotic cell cycle"/>
    <property type="evidence" value="ECO:0007669"/>
    <property type="project" value="TreeGrafter"/>
</dbReference>
<comment type="similarity">
    <text evidence="1">Belongs to the protein kinase superfamily. CAMK Ser/Thr protein kinase family. PIM subfamily.</text>
</comment>
<dbReference type="GeneID" id="103358195"/>
<dbReference type="AlphaFoldDB" id="A0A9Y4MTU4"/>
<evidence type="ECO:0000256" key="7">
    <source>
        <dbReference type="ARBA" id="ARBA00022840"/>
    </source>
</evidence>
<evidence type="ECO:0000313" key="11">
    <source>
        <dbReference type="Proteomes" id="UP000694891"/>
    </source>
</evidence>
<keyword evidence="5" id="KW-0547">Nucleotide-binding</keyword>
<keyword evidence="6" id="KW-0418">Kinase</keyword>
<dbReference type="GO" id="GO:0004674">
    <property type="term" value="F:protein serine/threonine kinase activity"/>
    <property type="evidence" value="ECO:0007669"/>
    <property type="project" value="UniProtKB-KW"/>
</dbReference>
<gene>
    <name evidence="12" type="primary">LOC103358195</name>
</gene>
<dbReference type="InterPro" id="IPR051138">
    <property type="entry name" value="PIM_Ser/Thr_kinase"/>
</dbReference>
<reference evidence="12" key="1">
    <citation type="submission" date="2025-08" db="UniProtKB">
        <authorList>
            <consortium name="RefSeq"/>
        </authorList>
    </citation>
    <scope>IDENTIFICATION</scope>
</reference>
<feature type="domain" description="Protein kinase" evidence="10">
    <location>
        <begin position="1"/>
        <end position="141"/>
    </location>
</feature>
<name>A0A9Y4MTU4_9TELE</name>
<comment type="catalytic activity">
    <reaction evidence="8">
        <text>L-threonyl-[protein] + ATP = O-phospho-L-threonyl-[protein] + ADP + H(+)</text>
        <dbReference type="Rhea" id="RHEA:46608"/>
        <dbReference type="Rhea" id="RHEA-COMP:11060"/>
        <dbReference type="Rhea" id="RHEA-COMP:11605"/>
        <dbReference type="ChEBI" id="CHEBI:15378"/>
        <dbReference type="ChEBI" id="CHEBI:30013"/>
        <dbReference type="ChEBI" id="CHEBI:30616"/>
        <dbReference type="ChEBI" id="CHEBI:61977"/>
        <dbReference type="ChEBI" id="CHEBI:456216"/>
        <dbReference type="EC" id="2.7.11.1"/>
    </reaction>
</comment>
<keyword evidence="3" id="KW-0723">Serine/threonine-protein kinase</keyword>
<dbReference type="InterPro" id="IPR000719">
    <property type="entry name" value="Prot_kinase_dom"/>
</dbReference>